<evidence type="ECO:0000259" key="3">
    <source>
        <dbReference type="Pfam" id="PF03976"/>
    </source>
</evidence>
<proteinExistence type="predicted"/>
<evidence type="ECO:0000313" key="5">
    <source>
        <dbReference type="Proteomes" id="UP000471031"/>
    </source>
</evidence>
<keyword evidence="5" id="KW-1185">Reference proteome</keyword>
<dbReference type="InterPro" id="IPR022488">
    <property type="entry name" value="PPK2-related"/>
</dbReference>
<reference evidence="4 5" key="1">
    <citation type="submission" date="2020-01" db="EMBL/GenBank/DDBJ databases">
        <title>Whole genome sequence of Heliobacterium gestii DSM 11169.</title>
        <authorList>
            <person name="Kyndt J.A."/>
            <person name="Meyer T.E."/>
        </authorList>
    </citation>
    <scope>NUCLEOTIDE SEQUENCE [LARGE SCALE GENOMIC DNA]</scope>
    <source>
        <strain evidence="4 5">DSM 11169</strain>
    </source>
</reference>
<dbReference type="Pfam" id="PF03976">
    <property type="entry name" value="PPK2"/>
    <property type="match status" value="1"/>
</dbReference>
<dbReference type="Proteomes" id="UP000471031">
    <property type="component" value="Unassembled WGS sequence"/>
</dbReference>
<dbReference type="InterPro" id="IPR016898">
    <property type="entry name" value="Polyphosphate_phosphotransfera"/>
</dbReference>
<dbReference type="PIRSF" id="PIRSF028756">
    <property type="entry name" value="PPK2_prd"/>
    <property type="match status" value="1"/>
</dbReference>
<keyword evidence="2" id="KW-0418">Kinase</keyword>
<comment type="caution">
    <text evidence="4">The sequence shown here is derived from an EMBL/GenBank/DDBJ whole genome shotgun (WGS) entry which is preliminary data.</text>
</comment>
<protein>
    <submittedName>
        <fullName evidence="4">UDP-galactose-lipid carrier transferase</fullName>
    </submittedName>
</protein>
<dbReference type="Gene3D" id="3.40.50.300">
    <property type="entry name" value="P-loop containing nucleotide triphosphate hydrolases"/>
    <property type="match status" value="1"/>
</dbReference>
<dbReference type="AlphaFoldDB" id="A0A845LA71"/>
<dbReference type="SUPFAM" id="SSF52540">
    <property type="entry name" value="P-loop containing nucleoside triphosphate hydrolases"/>
    <property type="match status" value="1"/>
</dbReference>
<sequence length="256" mass="30853">MEEGAAMRLAEVDLKARIPEREYEERLRKLQLDLLKYQFRMIEEKVPVLLVFEGWDAAGKGGVIRRITEQMDPRAYHVHPVGAPSPEEMRHHYLRRFWLRLPKAGEMGIFDRSWYGRVMVERVEKLCPKEAWKRAYTEINEFEKMLVSDGTLLIKFFLHISPEEQLRRFRDRETNPYKRWKITKEDWRNRDKWKEYEEAIHEMLEKTHTALAPWHLIAGEQKKWARIRTMEIILEHYKRVFHQGKECITTGCQASS</sequence>
<accession>A0A845LA71</accession>
<dbReference type="EMBL" id="WXEX01000003">
    <property type="protein sequence ID" value="MZP42194.1"/>
    <property type="molecule type" value="Genomic_DNA"/>
</dbReference>
<dbReference type="PANTHER" id="PTHR34383:SF3">
    <property type="entry name" value="POLYPHOSPHATE:AMP PHOSPHOTRANSFERASE"/>
    <property type="match status" value="1"/>
</dbReference>
<dbReference type="PANTHER" id="PTHR34383">
    <property type="entry name" value="POLYPHOSPHATE:AMP PHOSPHOTRANSFERASE-RELATED"/>
    <property type="match status" value="1"/>
</dbReference>
<organism evidence="4 5">
    <name type="scientific">Heliomicrobium gestii</name>
    <name type="common">Heliobacterium gestii</name>
    <dbReference type="NCBI Taxonomy" id="2699"/>
    <lineage>
        <taxon>Bacteria</taxon>
        <taxon>Bacillati</taxon>
        <taxon>Bacillota</taxon>
        <taxon>Clostridia</taxon>
        <taxon>Eubacteriales</taxon>
        <taxon>Heliobacteriaceae</taxon>
        <taxon>Heliomicrobium</taxon>
    </lineage>
</organism>
<evidence type="ECO:0000313" key="4">
    <source>
        <dbReference type="EMBL" id="MZP42194.1"/>
    </source>
</evidence>
<name>A0A845LA71_HELGE</name>
<evidence type="ECO:0000256" key="1">
    <source>
        <dbReference type="ARBA" id="ARBA00022679"/>
    </source>
</evidence>
<evidence type="ECO:0000256" key="2">
    <source>
        <dbReference type="ARBA" id="ARBA00022777"/>
    </source>
</evidence>
<dbReference type="GO" id="GO:0008976">
    <property type="term" value="F:polyphosphate kinase activity"/>
    <property type="evidence" value="ECO:0007669"/>
    <property type="project" value="InterPro"/>
</dbReference>
<feature type="domain" description="Polyphosphate kinase-2-related" evidence="3">
    <location>
        <begin position="20"/>
        <end position="238"/>
    </location>
</feature>
<dbReference type="OrthoDB" id="9775224at2"/>
<dbReference type="InterPro" id="IPR027417">
    <property type="entry name" value="P-loop_NTPase"/>
</dbReference>
<gene>
    <name evidence="4" type="ORF">GTO89_03965</name>
</gene>
<keyword evidence="1 4" id="KW-0808">Transferase</keyword>